<evidence type="ECO:0000259" key="11">
    <source>
        <dbReference type="Pfam" id="PF01266"/>
    </source>
</evidence>
<evidence type="ECO:0000256" key="4">
    <source>
        <dbReference type="ARBA" id="ARBA00022679"/>
    </source>
</evidence>
<dbReference type="InterPro" id="IPR006076">
    <property type="entry name" value="FAD-dep_OxRdtase"/>
</dbReference>
<keyword evidence="5" id="KW-0949">S-adenosyl-L-methionine</keyword>
<dbReference type="EMBL" id="UOEJ01000242">
    <property type="protein sequence ID" value="VAW06477.1"/>
    <property type="molecule type" value="Genomic_DNA"/>
</dbReference>
<keyword evidence="6" id="KW-0819">tRNA processing</keyword>
<dbReference type="GO" id="GO:0016645">
    <property type="term" value="F:oxidoreductase activity, acting on the CH-NH group of donors"/>
    <property type="evidence" value="ECO:0007669"/>
    <property type="project" value="InterPro"/>
</dbReference>
<dbReference type="Gene3D" id="3.30.9.10">
    <property type="entry name" value="D-Amino Acid Oxidase, subunit A, domain 2"/>
    <property type="match status" value="1"/>
</dbReference>
<dbReference type="PANTHER" id="PTHR13847:SF283">
    <property type="entry name" value="TRNA 5-METHYLAMINOMETHYL-2-THIOURIDINE BIOSYNTHESIS BIFUNCTIONAL PROTEIN MNMC"/>
    <property type="match status" value="1"/>
</dbReference>
<gene>
    <name evidence="12" type="ORF">MNBD_ALPHA01-1275</name>
</gene>
<dbReference type="GO" id="GO:0005737">
    <property type="term" value="C:cytoplasm"/>
    <property type="evidence" value="ECO:0007669"/>
    <property type="project" value="TreeGrafter"/>
</dbReference>
<protein>
    <recommendedName>
        <fullName evidence="11">FAD dependent oxidoreductase domain-containing protein</fullName>
    </recommendedName>
</protein>
<keyword evidence="8" id="KW-0560">Oxidoreductase</keyword>
<dbReference type="InterPro" id="IPR036188">
    <property type="entry name" value="FAD/NAD-bd_sf"/>
</dbReference>
<dbReference type="GO" id="GO:0008168">
    <property type="term" value="F:methyltransferase activity"/>
    <property type="evidence" value="ECO:0007669"/>
    <property type="project" value="UniProtKB-KW"/>
</dbReference>
<evidence type="ECO:0000256" key="10">
    <source>
        <dbReference type="SAM" id="MobiDB-lite"/>
    </source>
</evidence>
<organism evidence="12">
    <name type="scientific">hydrothermal vent metagenome</name>
    <dbReference type="NCBI Taxonomy" id="652676"/>
    <lineage>
        <taxon>unclassified sequences</taxon>
        <taxon>metagenomes</taxon>
        <taxon>ecological metagenomes</taxon>
    </lineage>
</organism>
<keyword evidence="7" id="KW-0274">FAD</keyword>
<dbReference type="GO" id="GO:0008033">
    <property type="term" value="P:tRNA processing"/>
    <property type="evidence" value="ECO:0007669"/>
    <property type="project" value="UniProtKB-KW"/>
</dbReference>
<evidence type="ECO:0000256" key="1">
    <source>
        <dbReference type="ARBA" id="ARBA00022490"/>
    </source>
</evidence>
<feature type="region of interest" description="Disordered" evidence="10">
    <location>
        <begin position="1"/>
        <end position="24"/>
    </location>
</feature>
<reference evidence="12" key="1">
    <citation type="submission" date="2018-06" db="EMBL/GenBank/DDBJ databases">
        <authorList>
            <person name="Zhirakovskaya E."/>
        </authorList>
    </citation>
    <scope>NUCLEOTIDE SEQUENCE</scope>
</reference>
<keyword evidence="1" id="KW-0963">Cytoplasm</keyword>
<evidence type="ECO:0000256" key="3">
    <source>
        <dbReference type="ARBA" id="ARBA00022630"/>
    </source>
</evidence>
<evidence type="ECO:0000256" key="5">
    <source>
        <dbReference type="ARBA" id="ARBA00022691"/>
    </source>
</evidence>
<dbReference type="AlphaFoldDB" id="A0A3B0SZG3"/>
<dbReference type="GO" id="GO:0032259">
    <property type="term" value="P:methylation"/>
    <property type="evidence" value="ECO:0007669"/>
    <property type="project" value="UniProtKB-KW"/>
</dbReference>
<dbReference type="SUPFAM" id="SSF51971">
    <property type="entry name" value="Nucleotide-binding domain"/>
    <property type="match status" value="1"/>
</dbReference>
<feature type="domain" description="FAD dependent oxidoreductase" evidence="11">
    <location>
        <begin position="32"/>
        <end position="377"/>
    </location>
</feature>
<keyword evidence="3" id="KW-0285">Flavoprotein</keyword>
<evidence type="ECO:0000256" key="7">
    <source>
        <dbReference type="ARBA" id="ARBA00022827"/>
    </source>
</evidence>
<evidence type="ECO:0000256" key="6">
    <source>
        <dbReference type="ARBA" id="ARBA00022694"/>
    </source>
</evidence>
<accession>A0A3B0SZG3</accession>
<dbReference type="Pfam" id="PF01266">
    <property type="entry name" value="DAO"/>
    <property type="match status" value="1"/>
</dbReference>
<keyword evidence="9" id="KW-0511">Multifunctional enzyme</keyword>
<proteinExistence type="predicted"/>
<name>A0A3B0SZG3_9ZZZZ</name>
<evidence type="ECO:0000313" key="12">
    <source>
        <dbReference type="EMBL" id="VAW06477.1"/>
    </source>
</evidence>
<evidence type="ECO:0000256" key="8">
    <source>
        <dbReference type="ARBA" id="ARBA00023002"/>
    </source>
</evidence>
<keyword evidence="4" id="KW-0808">Transferase</keyword>
<dbReference type="PANTHER" id="PTHR13847">
    <property type="entry name" value="SARCOSINE DEHYDROGENASE-RELATED"/>
    <property type="match status" value="1"/>
</dbReference>
<keyword evidence="2" id="KW-0489">Methyltransferase</keyword>
<dbReference type="Gene3D" id="3.50.50.60">
    <property type="entry name" value="FAD/NAD(P)-binding domain"/>
    <property type="match status" value="1"/>
</dbReference>
<dbReference type="NCBIfam" id="TIGR03197">
    <property type="entry name" value="MnmC_Cterm"/>
    <property type="match status" value="1"/>
</dbReference>
<evidence type="ECO:0000256" key="9">
    <source>
        <dbReference type="ARBA" id="ARBA00023268"/>
    </source>
</evidence>
<dbReference type="InterPro" id="IPR017610">
    <property type="entry name" value="tRNA_S-uridine_synth_MnmC_C"/>
</dbReference>
<sequence length="408" mass="44710">MANKNIYRKNDRTAPSKPWFQPPPPLGKDRHIAIIGAGIAGLVTALALQKNGYQVTIFNRDERPMNGASGNPAGILDPHISLGKSPENVFYHAALFHALDYYHSLDPDILLVKGLTGYPARASEQQRFVKFHQQNHLPPEFMSISPDGILHFPQLGAISPPRIREILAGQLSIRNGKAITRIRHHQKWHLYNDETECAVADAVIICCGADSISFADIPLDPVRGQITLLDGGGLDGGVNTPTGVLCGKGYIIPPVRLDGRMTIVTGASFQRNDRDRSLRPEDHRENLANAGKLWPEITSRAITGGRCAIRAYSPDHMPVCGPLPDFPKYHAAYEMLKHGPKHQDYINAPYQPNLYILSGLGARGFLSAPLLGDMLSALISGTPPPLPEAICQSLHPGRFMIRKLIKGK</sequence>
<evidence type="ECO:0000256" key="2">
    <source>
        <dbReference type="ARBA" id="ARBA00022603"/>
    </source>
</evidence>
<dbReference type="SUPFAM" id="SSF54373">
    <property type="entry name" value="FAD-linked reductases, C-terminal domain"/>
    <property type="match status" value="1"/>
</dbReference>